<dbReference type="PANTHER" id="PTHR36091:SF2">
    <property type="entry name" value="AMINOGLYCOSIDE PHOSPHOTRANSFERASE DOMAIN-CONTAINING PROTEIN"/>
    <property type="match status" value="1"/>
</dbReference>
<dbReference type="InterPro" id="IPR051035">
    <property type="entry name" value="Mito_inheritance_9"/>
</dbReference>
<keyword evidence="1" id="KW-0175">Coiled coil</keyword>
<evidence type="ECO:0008006" key="4">
    <source>
        <dbReference type="Google" id="ProtNLM"/>
    </source>
</evidence>
<dbReference type="GO" id="GO:0005739">
    <property type="term" value="C:mitochondrion"/>
    <property type="evidence" value="ECO:0007669"/>
    <property type="project" value="TreeGrafter"/>
</dbReference>
<dbReference type="SUPFAM" id="SSF56112">
    <property type="entry name" value="Protein kinase-like (PK-like)"/>
    <property type="match status" value="1"/>
</dbReference>
<organism evidence="2 3">
    <name type="scientific">Aspergillus glaucus CBS 516.65</name>
    <dbReference type="NCBI Taxonomy" id="1160497"/>
    <lineage>
        <taxon>Eukaryota</taxon>
        <taxon>Fungi</taxon>
        <taxon>Dikarya</taxon>
        <taxon>Ascomycota</taxon>
        <taxon>Pezizomycotina</taxon>
        <taxon>Eurotiomycetes</taxon>
        <taxon>Eurotiomycetidae</taxon>
        <taxon>Eurotiales</taxon>
        <taxon>Aspergillaceae</taxon>
        <taxon>Aspergillus</taxon>
        <taxon>Aspergillus subgen. Aspergillus</taxon>
    </lineage>
</organism>
<gene>
    <name evidence="2" type="ORF">ASPGLDRAFT_67996</name>
</gene>
<dbReference type="EMBL" id="KV878902">
    <property type="protein sequence ID" value="OJJ82568.1"/>
    <property type="molecule type" value="Genomic_DNA"/>
</dbReference>
<protein>
    <recommendedName>
        <fullName evidence="4">Aminoglycoside phosphotransferase domain-containing protein</fullName>
    </recommendedName>
</protein>
<dbReference type="PANTHER" id="PTHR36091">
    <property type="entry name" value="ALTERED INHERITANCE OF MITOCHONDRIA PROTEIN 9, MITOCHONDRIAL"/>
    <property type="match status" value="1"/>
</dbReference>
<dbReference type="InterPro" id="IPR011009">
    <property type="entry name" value="Kinase-like_dom_sf"/>
</dbReference>
<dbReference type="OrthoDB" id="10003767at2759"/>
<evidence type="ECO:0000313" key="2">
    <source>
        <dbReference type="EMBL" id="OJJ82568.1"/>
    </source>
</evidence>
<dbReference type="Proteomes" id="UP000184300">
    <property type="component" value="Unassembled WGS sequence"/>
</dbReference>
<dbReference type="AlphaFoldDB" id="A0A1L9VF40"/>
<feature type="coiled-coil region" evidence="1">
    <location>
        <begin position="343"/>
        <end position="370"/>
    </location>
</feature>
<proteinExistence type="predicted"/>
<sequence length="386" mass="44649">MEDGFQAIAKIPYKIALPRRHATASEAATLELLRSKGIPVPKLYSYSASVDNPAGVEYILMEKANGVPIETKWLSMTKRERDTLASSFVEIEKKFFDLPNPKDYLRSIAEKEIESTRRYGKPLELDFPHNGPFPGKHDPKQYIALLEKYLALVPYLLPKDDSDPLNQPTLRHPDWQHTTMEPRLLVAGYPRAFENPEIIEPFDLDEPKLPSEYDSLSVGEKAEADELYRRQTLFHYYRIFNGVLNKPHLSALRGPLLHPRKHLVDRAGRQWSGNLITLMGALVRMTEYWSLLPDTEGIHCTVKFMPDELETFHEHEEIWFALNAVVNQWRDQIGVNDDGWVTNERYDDAVKRARQLKDNLTVEMEGDEEDIALLNNGWPFRDHEEE</sequence>
<evidence type="ECO:0000313" key="3">
    <source>
        <dbReference type="Proteomes" id="UP000184300"/>
    </source>
</evidence>
<accession>A0A1L9VF40</accession>
<dbReference type="STRING" id="1160497.A0A1L9VF40"/>
<dbReference type="RefSeq" id="XP_022399266.1">
    <property type="nucleotide sequence ID" value="XM_022549214.1"/>
</dbReference>
<reference evidence="3" key="1">
    <citation type="journal article" date="2017" name="Genome Biol.">
        <title>Comparative genomics reveals high biological diversity and specific adaptations in the industrially and medically important fungal genus Aspergillus.</title>
        <authorList>
            <person name="de Vries R.P."/>
            <person name="Riley R."/>
            <person name="Wiebenga A."/>
            <person name="Aguilar-Osorio G."/>
            <person name="Amillis S."/>
            <person name="Uchima C.A."/>
            <person name="Anderluh G."/>
            <person name="Asadollahi M."/>
            <person name="Askin M."/>
            <person name="Barry K."/>
            <person name="Battaglia E."/>
            <person name="Bayram O."/>
            <person name="Benocci T."/>
            <person name="Braus-Stromeyer S.A."/>
            <person name="Caldana C."/>
            <person name="Canovas D."/>
            <person name="Cerqueira G.C."/>
            <person name="Chen F."/>
            <person name="Chen W."/>
            <person name="Choi C."/>
            <person name="Clum A."/>
            <person name="Dos Santos R.A."/>
            <person name="Damasio A.R."/>
            <person name="Diallinas G."/>
            <person name="Emri T."/>
            <person name="Fekete E."/>
            <person name="Flipphi M."/>
            <person name="Freyberg S."/>
            <person name="Gallo A."/>
            <person name="Gournas C."/>
            <person name="Habgood R."/>
            <person name="Hainaut M."/>
            <person name="Harispe M.L."/>
            <person name="Henrissat B."/>
            <person name="Hilden K.S."/>
            <person name="Hope R."/>
            <person name="Hossain A."/>
            <person name="Karabika E."/>
            <person name="Karaffa L."/>
            <person name="Karanyi Z."/>
            <person name="Krasevec N."/>
            <person name="Kuo A."/>
            <person name="Kusch H."/>
            <person name="LaButti K."/>
            <person name="Lagendijk E.L."/>
            <person name="Lapidus A."/>
            <person name="Levasseur A."/>
            <person name="Lindquist E."/>
            <person name="Lipzen A."/>
            <person name="Logrieco A.F."/>
            <person name="MacCabe A."/>
            <person name="Maekelae M.R."/>
            <person name="Malavazi I."/>
            <person name="Melin P."/>
            <person name="Meyer V."/>
            <person name="Mielnichuk N."/>
            <person name="Miskei M."/>
            <person name="Molnar A.P."/>
            <person name="Mule G."/>
            <person name="Ngan C.Y."/>
            <person name="Orejas M."/>
            <person name="Orosz E."/>
            <person name="Ouedraogo J.P."/>
            <person name="Overkamp K.M."/>
            <person name="Park H.-S."/>
            <person name="Perrone G."/>
            <person name="Piumi F."/>
            <person name="Punt P.J."/>
            <person name="Ram A.F."/>
            <person name="Ramon A."/>
            <person name="Rauscher S."/>
            <person name="Record E."/>
            <person name="Riano-Pachon D.M."/>
            <person name="Robert V."/>
            <person name="Roehrig J."/>
            <person name="Ruller R."/>
            <person name="Salamov A."/>
            <person name="Salih N.S."/>
            <person name="Samson R.A."/>
            <person name="Sandor E."/>
            <person name="Sanguinetti M."/>
            <person name="Schuetze T."/>
            <person name="Sepcic K."/>
            <person name="Shelest E."/>
            <person name="Sherlock G."/>
            <person name="Sophianopoulou V."/>
            <person name="Squina F.M."/>
            <person name="Sun H."/>
            <person name="Susca A."/>
            <person name="Todd R.B."/>
            <person name="Tsang A."/>
            <person name="Unkles S.E."/>
            <person name="van de Wiele N."/>
            <person name="van Rossen-Uffink D."/>
            <person name="Oliveira J.V."/>
            <person name="Vesth T.C."/>
            <person name="Visser J."/>
            <person name="Yu J.-H."/>
            <person name="Zhou M."/>
            <person name="Andersen M.R."/>
            <person name="Archer D.B."/>
            <person name="Baker S.E."/>
            <person name="Benoit I."/>
            <person name="Brakhage A.A."/>
            <person name="Braus G.H."/>
            <person name="Fischer R."/>
            <person name="Frisvad J.C."/>
            <person name="Goldman G.H."/>
            <person name="Houbraken J."/>
            <person name="Oakley B."/>
            <person name="Pocsi I."/>
            <person name="Scazzocchio C."/>
            <person name="Seiboth B."/>
            <person name="vanKuyk P.A."/>
            <person name="Wortman J."/>
            <person name="Dyer P.S."/>
            <person name="Grigoriev I.V."/>
        </authorList>
    </citation>
    <scope>NUCLEOTIDE SEQUENCE [LARGE SCALE GENOMIC DNA]</scope>
    <source>
        <strain evidence="3">CBS 516.65</strain>
    </source>
</reference>
<name>A0A1L9VF40_ASPGL</name>
<dbReference type="GeneID" id="34465474"/>
<keyword evidence="3" id="KW-1185">Reference proteome</keyword>
<dbReference type="VEuPathDB" id="FungiDB:ASPGLDRAFT_67996"/>
<evidence type="ECO:0000256" key="1">
    <source>
        <dbReference type="SAM" id="Coils"/>
    </source>
</evidence>